<protein>
    <recommendedName>
        <fullName evidence="4 6">dTDP-4-dehydrorhamnose reductase</fullName>
        <ecNumber evidence="3 6">1.1.1.133</ecNumber>
    </recommendedName>
</protein>
<keyword evidence="9" id="KW-1185">Reference proteome</keyword>
<reference evidence="8 9" key="1">
    <citation type="submission" date="2019-03" db="EMBL/GenBank/DDBJ databases">
        <title>Genomic Encyclopedia of Type Strains, Phase IV (KMG-IV): sequencing the most valuable type-strain genomes for metagenomic binning, comparative biology and taxonomic classification.</title>
        <authorList>
            <person name="Goeker M."/>
        </authorList>
    </citation>
    <scope>NUCLEOTIDE SEQUENCE [LARGE SCALE GENOMIC DNA]</scope>
    <source>
        <strain evidence="8 9">DSM 103792</strain>
    </source>
</reference>
<evidence type="ECO:0000256" key="6">
    <source>
        <dbReference type="RuleBase" id="RU364082"/>
    </source>
</evidence>
<dbReference type="AlphaFoldDB" id="A0A4R6UUR4"/>
<evidence type="ECO:0000256" key="3">
    <source>
        <dbReference type="ARBA" id="ARBA00012929"/>
    </source>
</evidence>
<keyword evidence="6" id="KW-0560">Oxidoreductase</keyword>
<comment type="cofactor">
    <cofactor evidence="6">
        <name>Mg(2+)</name>
        <dbReference type="ChEBI" id="CHEBI:18420"/>
    </cofactor>
    <text evidence="6">Binds 1 Mg(2+) ion per monomer.</text>
</comment>
<dbReference type="UniPathway" id="UPA00281"/>
<dbReference type="Proteomes" id="UP000295375">
    <property type="component" value="Unassembled WGS sequence"/>
</dbReference>
<dbReference type="CDD" id="cd05254">
    <property type="entry name" value="dTDP_HR_like_SDR_e"/>
    <property type="match status" value="1"/>
</dbReference>
<dbReference type="Pfam" id="PF04321">
    <property type="entry name" value="RmlD_sub_bind"/>
    <property type="match status" value="1"/>
</dbReference>
<dbReference type="Gene3D" id="3.90.25.10">
    <property type="entry name" value="UDP-galactose 4-epimerase, domain 1"/>
    <property type="match status" value="1"/>
</dbReference>
<comment type="similarity">
    <text evidence="2 6">Belongs to the dTDP-4-dehydrorhamnose reductase family.</text>
</comment>
<accession>A0A4R6UUR4</accession>
<dbReference type="InterPro" id="IPR036291">
    <property type="entry name" value="NAD(P)-bd_dom_sf"/>
</dbReference>
<dbReference type="InterPro" id="IPR029903">
    <property type="entry name" value="RmlD-like-bd"/>
</dbReference>
<evidence type="ECO:0000256" key="2">
    <source>
        <dbReference type="ARBA" id="ARBA00010944"/>
    </source>
</evidence>
<dbReference type="PANTHER" id="PTHR10491">
    <property type="entry name" value="DTDP-4-DEHYDRORHAMNOSE REDUCTASE"/>
    <property type="match status" value="1"/>
</dbReference>
<dbReference type="GO" id="GO:0019305">
    <property type="term" value="P:dTDP-rhamnose biosynthetic process"/>
    <property type="evidence" value="ECO:0007669"/>
    <property type="project" value="UniProtKB-UniPathway"/>
</dbReference>
<proteinExistence type="inferred from homology"/>
<dbReference type="EMBL" id="SNYM01000001">
    <property type="protein sequence ID" value="TDQ51108.1"/>
    <property type="molecule type" value="Genomic_DNA"/>
</dbReference>
<evidence type="ECO:0000313" key="8">
    <source>
        <dbReference type="EMBL" id="TDQ51108.1"/>
    </source>
</evidence>
<dbReference type="NCBIfam" id="NF007440">
    <property type="entry name" value="PRK09987.1"/>
    <property type="match status" value="1"/>
</dbReference>
<dbReference type="UniPathway" id="UPA00124"/>
<organism evidence="8 9">
    <name type="scientific">Permianibacter aggregans</name>
    <dbReference type="NCBI Taxonomy" id="1510150"/>
    <lineage>
        <taxon>Bacteria</taxon>
        <taxon>Pseudomonadati</taxon>
        <taxon>Pseudomonadota</taxon>
        <taxon>Gammaproteobacteria</taxon>
        <taxon>Pseudomonadales</taxon>
        <taxon>Pseudomonadaceae</taxon>
        <taxon>Permianibacter</taxon>
    </lineage>
</organism>
<evidence type="ECO:0000256" key="5">
    <source>
        <dbReference type="ARBA" id="ARBA00048200"/>
    </source>
</evidence>
<gene>
    <name evidence="8" type="ORF">EV696_10177</name>
</gene>
<dbReference type="GO" id="GO:0008831">
    <property type="term" value="F:dTDP-4-dehydrorhamnose reductase activity"/>
    <property type="evidence" value="ECO:0007669"/>
    <property type="project" value="UniProtKB-EC"/>
</dbReference>
<dbReference type="EC" id="1.1.1.133" evidence="3 6"/>
<comment type="function">
    <text evidence="6">Catalyzes the reduction of dTDP-6-deoxy-L-lyxo-4-hexulose to yield dTDP-L-rhamnose.</text>
</comment>
<feature type="domain" description="RmlD-like substrate binding" evidence="7">
    <location>
        <begin position="1"/>
        <end position="292"/>
    </location>
</feature>
<dbReference type="InterPro" id="IPR005913">
    <property type="entry name" value="dTDP_dehydrorham_reduct"/>
</dbReference>
<dbReference type="OrthoDB" id="9803892at2"/>
<keyword evidence="6" id="KW-0521">NADP</keyword>
<dbReference type="PANTHER" id="PTHR10491:SF4">
    <property type="entry name" value="METHIONINE ADENOSYLTRANSFERASE 2 SUBUNIT BETA"/>
    <property type="match status" value="1"/>
</dbReference>
<dbReference type="GO" id="GO:0009243">
    <property type="term" value="P:O antigen biosynthetic process"/>
    <property type="evidence" value="ECO:0007669"/>
    <property type="project" value="UniProtKB-UniPathway"/>
</dbReference>
<sequence>MRILLLGKNGQVGWELQRTLSPLGEVIAMGREQANFLAPESLHELVSHCKPNWIVNAAAYTAVDKAESDQEAAFKVNAESVEVLAQQAKRIGAKLVHYSTDYVYDGTKPGTYLETDAVNPVSVYGKSKLAGEEAIRAAGCEHFIFRTSWVFAARGGNFIKTMLRLAAEREQLKVVADQFGAPTSAELIADVTAHCIQSAENGLTDAWGTYHLVAGGETSWHGYACHVIEGALARGVALAIKPESVMPITTEELSAFAIRPKNSRLLTKKMETIFKLQMPNWQFNVDRVLDEIIVNGVERL</sequence>
<evidence type="ECO:0000256" key="1">
    <source>
        <dbReference type="ARBA" id="ARBA00004781"/>
    </source>
</evidence>
<dbReference type="GO" id="GO:0005829">
    <property type="term" value="C:cytosol"/>
    <property type="evidence" value="ECO:0007669"/>
    <property type="project" value="TreeGrafter"/>
</dbReference>
<name>A0A4R6UUR4_9GAMM</name>
<comment type="pathway">
    <text evidence="1 6">Carbohydrate biosynthesis; dTDP-L-rhamnose biosynthesis.</text>
</comment>
<evidence type="ECO:0000256" key="4">
    <source>
        <dbReference type="ARBA" id="ARBA00017099"/>
    </source>
</evidence>
<comment type="catalytic activity">
    <reaction evidence="5 6">
        <text>dTDP-beta-L-rhamnose + NADP(+) = dTDP-4-dehydro-beta-L-rhamnose + NADPH + H(+)</text>
        <dbReference type="Rhea" id="RHEA:21796"/>
        <dbReference type="ChEBI" id="CHEBI:15378"/>
        <dbReference type="ChEBI" id="CHEBI:57510"/>
        <dbReference type="ChEBI" id="CHEBI:57783"/>
        <dbReference type="ChEBI" id="CHEBI:58349"/>
        <dbReference type="ChEBI" id="CHEBI:62830"/>
        <dbReference type="EC" id="1.1.1.133"/>
    </reaction>
</comment>
<evidence type="ECO:0000259" key="7">
    <source>
        <dbReference type="Pfam" id="PF04321"/>
    </source>
</evidence>
<comment type="caution">
    <text evidence="8">The sequence shown here is derived from an EMBL/GenBank/DDBJ whole genome shotgun (WGS) entry which is preliminary data.</text>
</comment>
<dbReference type="SUPFAM" id="SSF51735">
    <property type="entry name" value="NAD(P)-binding Rossmann-fold domains"/>
    <property type="match status" value="1"/>
</dbReference>
<dbReference type="NCBIfam" id="TIGR01214">
    <property type="entry name" value="rmlD"/>
    <property type="match status" value="1"/>
</dbReference>
<dbReference type="Gene3D" id="3.40.50.720">
    <property type="entry name" value="NAD(P)-binding Rossmann-like Domain"/>
    <property type="match status" value="1"/>
</dbReference>
<dbReference type="RefSeq" id="WP_133586963.1">
    <property type="nucleotide sequence ID" value="NZ_CP037953.1"/>
</dbReference>
<evidence type="ECO:0000313" key="9">
    <source>
        <dbReference type="Proteomes" id="UP000295375"/>
    </source>
</evidence>